<keyword evidence="2" id="KW-1185">Reference proteome</keyword>
<dbReference type="Proteomes" id="UP001239111">
    <property type="component" value="Chromosome 2"/>
</dbReference>
<sequence>MTSAKNEKAVPDSVKNLITLEDVSFVTHRALNHSNVKVKEYRFTPYSDKELGYFGSHWQLDIVIQVQGEQKNLSLFVKCLPLNCQKQIDFVQEEGIFLEETIFFKDIYPQLIESYCGEKWSPVCYLSKKDILIMENLRDQNYKMHDIFFDKTELLKSALTSVARFHSCSILTEDRFYRESREHNTLGKLYPGSFREKTYTKSGGAVRWLQAGINLAVAVADRLGYNSLRLRQSFDQIFDVVRPSQKYRNVICHGDLWTNNLMFDDAKPIPKCILVDFQFIRYGPMVLDILQLIYLSTTKAYRKENEKELIHFYYSILNETILKNKETAETISPKLHDILDAYEDLRLYGCFIASLQFPIALLDPEIVKENTKDSESYEKFIFGDRTDVTLAYMQKNEFYRRIIEESIGELVEIGNKDSLDSPR</sequence>
<evidence type="ECO:0000313" key="1">
    <source>
        <dbReference type="EMBL" id="KAJ8680538.1"/>
    </source>
</evidence>
<accession>A0ACC2PBR8</accession>
<reference evidence="1" key="1">
    <citation type="submission" date="2023-04" db="EMBL/GenBank/DDBJ databases">
        <title>A chromosome-level genome assembly of the parasitoid wasp Eretmocerus hayati.</title>
        <authorList>
            <person name="Zhong Y."/>
            <person name="Liu S."/>
            <person name="Liu Y."/>
        </authorList>
    </citation>
    <scope>NUCLEOTIDE SEQUENCE</scope>
    <source>
        <strain evidence="1">ZJU_SS_LIU_2023</strain>
    </source>
</reference>
<name>A0ACC2PBR8_9HYME</name>
<proteinExistence type="predicted"/>
<evidence type="ECO:0000313" key="2">
    <source>
        <dbReference type="Proteomes" id="UP001239111"/>
    </source>
</evidence>
<gene>
    <name evidence="1" type="ORF">QAD02_016325</name>
</gene>
<protein>
    <submittedName>
        <fullName evidence="1">Uncharacterized protein</fullName>
    </submittedName>
</protein>
<dbReference type="EMBL" id="CM056742">
    <property type="protein sequence ID" value="KAJ8680538.1"/>
    <property type="molecule type" value="Genomic_DNA"/>
</dbReference>
<comment type="caution">
    <text evidence="1">The sequence shown here is derived from an EMBL/GenBank/DDBJ whole genome shotgun (WGS) entry which is preliminary data.</text>
</comment>
<organism evidence="1 2">
    <name type="scientific">Eretmocerus hayati</name>
    <dbReference type="NCBI Taxonomy" id="131215"/>
    <lineage>
        <taxon>Eukaryota</taxon>
        <taxon>Metazoa</taxon>
        <taxon>Ecdysozoa</taxon>
        <taxon>Arthropoda</taxon>
        <taxon>Hexapoda</taxon>
        <taxon>Insecta</taxon>
        <taxon>Pterygota</taxon>
        <taxon>Neoptera</taxon>
        <taxon>Endopterygota</taxon>
        <taxon>Hymenoptera</taxon>
        <taxon>Apocrita</taxon>
        <taxon>Proctotrupomorpha</taxon>
        <taxon>Chalcidoidea</taxon>
        <taxon>Aphelinidae</taxon>
        <taxon>Aphelininae</taxon>
        <taxon>Eretmocerus</taxon>
    </lineage>
</organism>